<proteinExistence type="predicted"/>
<evidence type="ECO:0000313" key="2">
    <source>
        <dbReference type="Proteomes" id="UP001159363"/>
    </source>
</evidence>
<dbReference type="EMBL" id="JARBHB010000002">
    <property type="protein sequence ID" value="KAJ8891831.1"/>
    <property type="molecule type" value="Genomic_DNA"/>
</dbReference>
<accession>A0ABQ9I649</accession>
<name>A0ABQ9I649_9NEOP</name>
<gene>
    <name evidence="1" type="ORF">PR048_004385</name>
</gene>
<comment type="caution">
    <text evidence="1">The sequence shown here is derived from an EMBL/GenBank/DDBJ whole genome shotgun (WGS) entry which is preliminary data.</text>
</comment>
<sequence>MKAMVTKTANNIPLQYHQHVIQFRQKHSYLLSQIGNTDEMPVYFHITARRTVDVKDKNTILMKTSGNEKLHITVMLAVLADKLKIPPFVILKSKNLPRENLPSGIIFKVMKKDGSMDGCLDAFKGHLKESVKSAIQDSNINHVITPGGITSQPQVLDVCVNKPFKDLQRLCWGTGLKLLGIVSHKVVSHFLYHKDLAFNPLCDQALKCCLSNELDSSEDHVQ</sequence>
<dbReference type="Proteomes" id="UP001159363">
    <property type="component" value="Chromosome 2"/>
</dbReference>
<evidence type="ECO:0000313" key="1">
    <source>
        <dbReference type="EMBL" id="KAJ8891831.1"/>
    </source>
</evidence>
<organism evidence="1 2">
    <name type="scientific">Dryococelus australis</name>
    <dbReference type="NCBI Taxonomy" id="614101"/>
    <lineage>
        <taxon>Eukaryota</taxon>
        <taxon>Metazoa</taxon>
        <taxon>Ecdysozoa</taxon>
        <taxon>Arthropoda</taxon>
        <taxon>Hexapoda</taxon>
        <taxon>Insecta</taxon>
        <taxon>Pterygota</taxon>
        <taxon>Neoptera</taxon>
        <taxon>Polyneoptera</taxon>
        <taxon>Phasmatodea</taxon>
        <taxon>Verophasmatodea</taxon>
        <taxon>Anareolatae</taxon>
        <taxon>Phasmatidae</taxon>
        <taxon>Eurycanthinae</taxon>
        <taxon>Dryococelus</taxon>
    </lineage>
</organism>
<reference evidence="1 2" key="1">
    <citation type="submission" date="2023-02" db="EMBL/GenBank/DDBJ databases">
        <title>LHISI_Scaffold_Assembly.</title>
        <authorList>
            <person name="Stuart O.P."/>
            <person name="Cleave R."/>
            <person name="Magrath M.J.L."/>
            <person name="Mikheyev A.S."/>
        </authorList>
    </citation>
    <scope>NUCLEOTIDE SEQUENCE [LARGE SCALE GENOMIC DNA]</scope>
    <source>
        <strain evidence="1">Daus_M_001</strain>
        <tissue evidence="1">Leg muscle</tissue>
    </source>
</reference>
<keyword evidence="2" id="KW-1185">Reference proteome</keyword>
<protein>
    <submittedName>
        <fullName evidence="1">Uncharacterized protein</fullName>
    </submittedName>
</protein>